<evidence type="ECO:0000256" key="4">
    <source>
        <dbReference type="ARBA" id="ARBA00023136"/>
    </source>
</evidence>
<dbReference type="Pfam" id="PF04750">
    <property type="entry name" value="Far-17a_AIG1"/>
    <property type="match status" value="1"/>
</dbReference>
<protein>
    <submittedName>
        <fullName evidence="6">MFS general substrate transporter</fullName>
    </submittedName>
</protein>
<keyword evidence="2 5" id="KW-0812">Transmembrane</keyword>
<name>A0AAW0APN0_9AGAR</name>
<keyword evidence="4 5" id="KW-0472">Membrane</keyword>
<dbReference type="GO" id="GO:0012505">
    <property type="term" value="C:endomembrane system"/>
    <property type="evidence" value="ECO:0007669"/>
    <property type="project" value="UniProtKB-SubCell"/>
</dbReference>
<dbReference type="EMBL" id="JAWWNJ010000055">
    <property type="protein sequence ID" value="KAK7014960.1"/>
    <property type="molecule type" value="Genomic_DNA"/>
</dbReference>
<evidence type="ECO:0000256" key="3">
    <source>
        <dbReference type="ARBA" id="ARBA00022989"/>
    </source>
</evidence>
<proteinExistence type="predicted"/>
<evidence type="ECO:0000313" key="7">
    <source>
        <dbReference type="Proteomes" id="UP001362999"/>
    </source>
</evidence>
<feature type="transmembrane region" description="Helical" evidence="5">
    <location>
        <begin position="124"/>
        <end position="141"/>
    </location>
</feature>
<gene>
    <name evidence="6" type="ORF">R3P38DRAFT_1421835</name>
</gene>
<dbReference type="Proteomes" id="UP001362999">
    <property type="component" value="Unassembled WGS sequence"/>
</dbReference>
<comment type="caution">
    <text evidence="6">The sequence shown here is derived from an EMBL/GenBank/DDBJ whole genome shotgun (WGS) entry which is preliminary data.</text>
</comment>
<feature type="transmembrane region" description="Helical" evidence="5">
    <location>
        <begin position="44"/>
        <end position="65"/>
    </location>
</feature>
<feature type="transmembrane region" description="Helical" evidence="5">
    <location>
        <begin position="148"/>
        <end position="167"/>
    </location>
</feature>
<dbReference type="GO" id="GO:0016020">
    <property type="term" value="C:membrane"/>
    <property type="evidence" value="ECO:0007669"/>
    <property type="project" value="InterPro"/>
</dbReference>
<keyword evidence="3 5" id="KW-1133">Transmembrane helix</keyword>
<dbReference type="PANTHER" id="PTHR10989">
    <property type="entry name" value="ANDROGEN-INDUCED PROTEIN 1-RELATED"/>
    <property type="match status" value="1"/>
</dbReference>
<feature type="transmembrane region" description="Helical" evidence="5">
    <location>
        <begin position="193"/>
        <end position="213"/>
    </location>
</feature>
<dbReference type="AlphaFoldDB" id="A0AAW0APN0"/>
<sequence>MVSASSVALHIAAISAMTYGYNALHGLPINAWIDTQYGGHFQFLTIQGLAVAWLTMVFGLLEDIFSLKTFRAIKRGLLIVALPTATIVSSIYWTLLLGAPHLIVQKMPVGSGETPMMLPLRIDLALHAVPGLALLSDFMIFERRYGRNAIQFLAPALTSICTLWYGWWVELCASKNGTFPYPFLTLNPFDIRLRIYAAAGIVACLSFYTLNALHPRP</sequence>
<reference evidence="6 7" key="1">
    <citation type="journal article" date="2024" name="J Genomics">
        <title>Draft genome sequencing and assembly of Favolaschia claudopus CIRM-BRFM 2984 isolated from oak limbs.</title>
        <authorList>
            <person name="Navarro D."/>
            <person name="Drula E."/>
            <person name="Chaduli D."/>
            <person name="Cazenave R."/>
            <person name="Ahrendt S."/>
            <person name="Wang J."/>
            <person name="Lipzen A."/>
            <person name="Daum C."/>
            <person name="Barry K."/>
            <person name="Grigoriev I.V."/>
            <person name="Favel A."/>
            <person name="Rosso M.N."/>
            <person name="Martin F."/>
        </authorList>
    </citation>
    <scope>NUCLEOTIDE SEQUENCE [LARGE SCALE GENOMIC DNA]</scope>
    <source>
        <strain evidence="6 7">CIRM-BRFM 2984</strain>
    </source>
</reference>
<comment type="subcellular location">
    <subcellularLocation>
        <location evidence="1">Endomembrane system</location>
        <topology evidence="1">Multi-pass membrane protein</topology>
    </subcellularLocation>
</comment>
<accession>A0AAW0APN0</accession>
<evidence type="ECO:0000256" key="5">
    <source>
        <dbReference type="SAM" id="Phobius"/>
    </source>
</evidence>
<evidence type="ECO:0000313" key="6">
    <source>
        <dbReference type="EMBL" id="KAK7014960.1"/>
    </source>
</evidence>
<organism evidence="6 7">
    <name type="scientific">Favolaschia claudopus</name>
    <dbReference type="NCBI Taxonomy" id="2862362"/>
    <lineage>
        <taxon>Eukaryota</taxon>
        <taxon>Fungi</taxon>
        <taxon>Dikarya</taxon>
        <taxon>Basidiomycota</taxon>
        <taxon>Agaricomycotina</taxon>
        <taxon>Agaricomycetes</taxon>
        <taxon>Agaricomycetidae</taxon>
        <taxon>Agaricales</taxon>
        <taxon>Marasmiineae</taxon>
        <taxon>Mycenaceae</taxon>
        <taxon>Favolaschia</taxon>
    </lineage>
</organism>
<evidence type="ECO:0000256" key="1">
    <source>
        <dbReference type="ARBA" id="ARBA00004127"/>
    </source>
</evidence>
<feature type="transmembrane region" description="Helical" evidence="5">
    <location>
        <begin position="77"/>
        <end position="104"/>
    </location>
</feature>
<keyword evidence="7" id="KW-1185">Reference proteome</keyword>
<dbReference type="PANTHER" id="PTHR10989:SF16">
    <property type="entry name" value="AT02829P-RELATED"/>
    <property type="match status" value="1"/>
</dbReference>
<evidence type="ECO:0000256" key="2">
    <source>
        <dbReference type="ARBA" id="ARBA00022692"/>
    </source>
</evidence>
<dbReference type="InterPro" id="IPR006838">
    <property type="entry name" value="ADTRP_AIG1"/>
</dbReference>